<dbReference type="RefSeq" id="WP_056685312.1">
    <property type="nucleotide sequence ID" value="NZ_CP085712.1"/>
</dbReference>
<gene>
    <name evidence="4" type="ORF">AN957_17130</name>
</gene>
<dbReference type="AlphaFoldDB" id="A0A0Q3QPN0"/>
<dbReference type="Pfam" id="PF01116">
    <property type="entry name" value="F_bP_aldolase"/>
    <property type="match status" value="1"/>
</dbReference>
<feature type="binding site" evidence="3">
    <location>
        <position position="82"/>
    </location>
    <ligand>
        <name>Zn(2+)</name>
        <dbReference type="ChEBI" id="CHEBI:29105"/>
        <label>1</label>
        <note>catalytic</note>
    </ligand>
</feature>
<dbReference type="GO" id="GO:0016832">
    <property type="term" value="F:aldehyde-lyase activity"/>
    <property type="evidence" value="ECO:0007669"/>
    <property type="project" value="InterPro"/>
</dbReference>
<protein>
    <submittedName>
        <fullName evidence="4">Fructose-bisphosphate aldolase</fullName>
    </submittedName>
</protein>
<name>A0A0Q3QPN0_9BACI</name>
<dbReference type="GO" id="GO:0005975">
    <property type="term" value="P:carbohydrate metabolic process"/>
    <property type="evidence" value="ECO:0007669"/>
    <property type="project" value="InterPro"/>
</dbReference>
<keyword evidence="3" id="KW-0479">Metal-binding</keyword>
<comment type="caution">
    <text evidence="4">The sequence shown here is derived from an EMBL/GenBank/DDBJ whole genome shotgun (WGS) entry which is preliminary data.</text>
</comment>
<dbReference type="InterPro" id="IPR013785">
    <property type="entry name" value="Aldolase_TIM"/>
</dbReference>
<dbReference type="PROSITE" id="PS00806">
    <property type="entry name" value="ALDOLASE_CLASS_II_2"/>
    <property type="match status" value="1"/>
</dbReference>
<feature type="binding site" evidence="2">
    <location>
        <position position="180"/>
    </location>
    <ligand>
        <name>dihydroxyacetone phosphate</name>
        <dbReference type="ChEBI" id="CHEBI:57642"/>
    </ligand>
</feature>
<reference evidence="4 5" key="1">
    <citation type="submission" date="2015-09" db="EMBL/GenBank/DDBJ databases">
        <title>Genome sequencing project for genomic taxonomy and phylogenomics of Bacillus-like bacteria.</title>
        <authorList>
            <person name="Liu B."/>
            <person name="Wang J."/>
            <person name="Zhu Y."/>
            <person name="Liu G."/>
            <person name="Chen Q."/>
            <person name="Chen Z."/>
            <person name="Lan J."/>
            <person name="Che J."/>
            <person name="Ge C."/>
            <person name="Shi H."/>
            <person name="Pan Z."/>
            <person name="Liu X."/>
        </authorList>
    </citation>
    <scope>NUCLEOTIDE SEQUENCE [LARGE SCALE GENOMIC DNA]</scope>
    <source>
        <strain evidence="4 5">FJAT-18043</strain>
    </source>
</reference>
<feature type="binding site" evidence="2">
    <location>
        <begin position="229"/>
        <end position="232"/>
    </location>
    <ligand>
        <name>dihydroxyacetone phosphate</name>
        <dbReference type="ChEBI" id="CHEBI:57642"/>
    </ligand>
</feature>
<dbReference type="SUPFAM" id="SSF51569">
    <property type="entry name" value="Aldolase"/>
    <property type="match status" value="1"/>
</dbReference>
<dbReference type="Proteomes" id="UP000050996">
    <property type="component" value="Unassembled WGS sequence"/>
</dbReference>
<sequence length="277" mass="30916">MLVTSKKLFEIALNKRFAIPATNFVDQNTLRAYISVAENKRFPLIISFAQAHHEVMCLEEAALLGKFYAEKAKVPIVLHLDHGQEIEFVKQAVDLGFTSVMIDASKDTLEDNIAKTKEVIAYARQKGVVVEAEIGHVGSGENYEDLEQTESLLTTVNDAKEFYEKTLVDSLAISIGTAHGNYTGTPKINFERLHEISQIVPIPLVLHGGSSSGDSNLRRCALSNIVKINVFTDLMNAAVRDLKGELNYFDIQHQLRAGMEECLVHYYSVFNTQTIRI</sequence>
<organism evidence="4 5">
    <name type="scientific">Cytobacillus solani</name>
    <dbReference type="NCBI Taxonomy" id="1637975"/>
    <lineage>
        <taxon>Bacteria</taxon>
        <taxon>Bacillati</taxon>
        <taxon>Bacillota</taxon>
        <taxon>Bacilli</taxon>
        <taxon>Bacillales</taxon>
        <taxon>Bacillaceae</taxon>
        <taxon>Cytobacillus</taxon>
    </lineage>
</organism>
<accession>A0A0Q3QPN0</accession>
<evidence type="ECO:0000256" key="2">
    <source>
        <dbReference type="PIRSR" id="PIRSR001359-2"/>
    </source>
</evidence>
<dbReference type="PIRSF" id="PIRSF001359">
    <property type="entry name" value="F_bP_aldolase_II"/>
    <property type="match status" value="1"/>
</dbReference>
<feature type="binding site" evidence="3">
    <location>
        <position position="103"/>
    </location>
    <ligand>
        <name>Zn(2+)</name>
        <dbReference type="ChEBI" id="CHEBI:29105"/>
        <label>2</label>
    </ligand>
</feature>
<dbReference type="PATRIC" id="fig|1637975.4.peg.3352"/>
<evidence type="ECO:0000256" key="1">
    <source>
        <dbReference type="PIRSR" id="PIRSR001359-1"/>
    </source>
</evidence>
<feature type="binding site" evidence="3">
    <location>
        <position position="133"/>
    </location>
    <ligand>
        <name>Zn(2+)</name>
        <dbReference type="ChEBI" id="CHEBI:29105"/>
        <label>2</label>
    </ligand>
</feature>
<dbReference type="InterPro" id="IPR000771">
    <property type="entry name" value="FBA_II"/>
</dbReference>
<dbReference type="EMBL" id="LJIX01000006">
    <property type="protein sequence ID" value="KQL20121.1"/>
    <property type="molecule type" value="Genomic_DNA"/>
</dbReference>
<dbReference type="STRING" id="1637975.AN957_17130"/>
<dbReference type="GO" id="GO:0008270">
    <property type="term" value="F:zinc ion binding"/>
    <property type="evidence" value="ECO:0007669"/>
    <property type="project" value="InterPro"/>
</dbReference>
<dbReference type="InterPro" id="IPR050246">
    <property type="entry name" value="Class_II_FBP_aldolase"/>
</dbReference>
<feature type="binding site" evidence="3">
    <location>
        <position position="179"/>
    </location>
    <ligand>
        <name>Zn(2+)</name>
        <dbReference type="ChEBI" id="CHEBI:29105"/>
        <label>1</label>
        <note>catalytic</note>
    </ligand>
</feature>
<dbReference type="PANTHER" id="PTHR30304">
    <property type="entry name" value="D-TAGATOSE-1,6-BISPHOSPHATE ALDOLASE"/>
    <property type="match status" value="1"/>
</dbReference>
<evidence type="ECO:0000256" key="3">
    <source>
        <dbReference type="PIRSR" id="PIRSR001359-3"/>
    </source>
</evidence>
<proteinExistence type="predicted"/>
<dbReference type="CDD" id="cd00947">
    <property type="entry name" value="TBP_aldolase_IIB"/>
    <property type="match status" value="1"/>
</dbReference>
<feature type="active site" description="Proton donor" evidence="1">
    <location>
        <position position="81"/>
    </location>
</feature>
<feature type="binding site" evidence="2">
    <location>
        <begin position="208"/>
        <end position="210"/>
    </location>
    <ligand>
        <name>dihydroxyacetone phosphate</name>
        <dbReference type="ChEBI" id="CHEBI:57642"/>
    </ligand>
</feature>
<comment type="cofactor">
    <cofactor evidence="3">
        <name>Zn(2+)</name>
        <dbReference type="ChEBI" id="CHEBI:29105"/>
    </cofactor>
    <text evidence="3">Binds 2 Zn(2+) ions per subunit. One is catalytic and the other provides a structural contribution.</text>
</comment>
<feature type="binding site" evidence="3">
    <location>
        <position position="207"/>
    </location>
    <ligand>
        <name>Zn(2+)</name>
        <dbReference type="ChEBI" id="CHEBI:29105"/>
        <label>1</label>
        <note>catalytic</note>
    </ligand>
</feature>
<dbReference type="Gene3D" id="3.20.20.70">
    <property type="entry name" value="Aldolase class I"/>
    <property type="match status" value="1"/>
</dbReference>
<evidence type="ECO:0000313" key="5">
    <source>
        <dbReference type="Proteomes" id="UP000050996"/>
    </source>
</evidence>
<keyword evidence="5" id="KW-1185">Reference proteome</keyword>
<keyword evidence="3" id="KW-0862">Zinc</keyword>
<dbReference type="NCBIfam" id="TIGR00167">
    <property type="entry name" value="cbbA"/>
    <property type="match status" value="1"/>
</dbReference>
<dbReference type="PANTHER" id="PTHR30304:SF0">
    <property type="entry name" value="D-TAGATOSE-1,6-BISPHOSPHATE ALDOLASE SUBUNIT GATY-RELATED"/>
    <property type="match status" value="1"/>
</dbReference>
<evidence type="ECO:0000313" key="4">
    <source>
        <dbReference type="EMBL" id="KQL20121.1"/>
    </source>
</evidence>